<dbReference type="SUPFAM" id="SSF110455">
    <property type="entry name" value="Toprim domain"/>
    <property type="match status" value="1"/>
</dbReference>
<dbReference type="Gene3D" id="3.40.1360.10">
    <property type="match status" value="1"/>
</dbReference>
<evidence type="ECO:0000313" key="12">
    <source>
        <dbReference type="EMBL" id="PSN89249.1"/>
    </source>
</evidence>
<organism evidence="12 13">
    <name type="scientific">Candidatus Marsarchaeota G2 archaeon OSP_D</name>
    <dbReference type="NCBI Taxonomy" id="1978157"/>
    <lineage>
        <taxon>Archaea</taxon>
        <taxon>Candidatus Marsarchaeota</taxon>
        <taxon>Candidatus Marsarchaeota group 2</taxon>
    </lineage>
</organism>
<dbReference type="PROSITE" id="PS50880">
    <property type="entry name" value="TOPRIM"/>
    <property type="match status" value="1"/>
</dbReference>
<comment type="subunit">
    <text evidence="9">Forms a ternary complex with MCM helicase and DNA. Component of the archaeal exosome complex.</text>
</comment>
<dbReference type="GO" id="GO:0006269">
    <property type="term" value="P:DNA replication, synthesis of primer"/>
    <property type="evidence" value="ECO:0007669"/>
    <property type="project" value="UniProtKB-UniRule"/>
</dbReference>
<evidence type="ECO:0000256" key="1">
    <source>
        <dbReference type="ARBA" id="ARBA00022478"/>
    </source>
</evidence>
<sequence length="419" mass="46388">MGGISPNAAKYIIRISCEVEGMVDKSDVIGAIFGQTEGLFNEEYDFRSLLEKGRIGRIIVDLDVKDNKSVGKILIPSNLDKAETALIASIAENVDRIGPYSAKLTLEGIEDTRLERLNRIITRAKEILEGWEKGQKKLDVKEMLQDLVSKVRETSVVQYGPEKLDAGPDVDSAESIIIVEGRADVINLLRYGYRNVISLGGASERVPRTIIELCRTKEATVFLDGDRGGDLILKRLLEVAEIDFVARAPQGREVEELTGKEVMKALTSKVPVSQVLQQERPQVGHQQPPQQQSYSQQQVQEEQPPHQAPQPQPQLQARPRPPVPEKLAAYVKSLGGTLEAVVLDSEFGEVARMPVKELADRLQSVDQGRPYALVFDGVISQRILDMSSEKGIRYVIGSRMGNVVRKPSDTVVVTFDEVV</sequence>
<feature type="compositionally biased region" description="Low complexity" evidence="10">
    <location>
        <begin position="281"/>
        <end position="302"/>
    </location>
</feature>
<evidence type="ECO:0000256" key="10">
    <source>
        <dbReference type="SAM" id="MobiDB-lite"/>
    </source>
</evidence>
<dbReference type="InterPro" id="IPR034154">
    <property type="entry name" value="TOPRIM_DnaG/twinkle"/>
</dbReference>
<gene>
    <name evidence="9" type="primary">dnaG</name>
    <name evidence="12" type="ORF">B9Q03_08620</name>
</gene>
<dbReference type="AlphaFoldDB" id="A0A2R6AS92"/>
<dbReference type="EC" id="2.7.7.101" evidence="9"/>
<comment type="similarity">
    <text evidence="9">Belongs to the archaeal DnaG primase family.</text>
</comment>
<keyword evidence="4 9" id="KW-0548">Nucleotidyltransferase</keyword>
<accession>A0A2R6AS92</accession>
<keyword evidence="5 9" id="KW-0235">DNA replication</keyword>
<dbReference type="PANTHER" id="PTHR30313">
    <property type="entry name" value="DNA PRIMASE"/>
    <property type="match status" value="1"/>
</dbReference>
<dbReference type="CDD" id="cd01029">
    <property type="entry name" value="TOPRIM_primases"/>
    <property type="match status" value="1"/>
</dbReference>
<evidence type="ECO:0000256" key="7">
    <source>
        <dbReference type="ARBA" id="ARBA00022842"/>
    </source>
</evidence>
<dbReference type="SUPFAM" id="SSF81995">
    <property type="entry name" value="beta-sandwich domain of Sec23/24"/>
    <property type="match status" value="1"/>
</dbReference>
<evidence type="ECO:0000256" key="6">
    <source>
        <dbReference type="ARBA" id="ARBA00022723"/>
    </source>
</evidence>
<dbReference type="GO" id="GO:1990077">
    <property type="term" value="C:primosome complex"/>
    <property type="evidence" value="ECO:0007669"/>
    <property type="project" value="UniProtKB-KW"/>
</dbReference>
<keyword evidence="6" id="KW-0479">Metal-binding</keyword>
<proteinExistence type="inferred from homology"/>
<feature type="region of interest" description="Disordered" evidence="10">
    <location>
        <begin position="278"/>
        <end position="321"/>
    </location>
</feature>
<dbReference type="SMART" id="SM00493">
    <property type="entry name" value="TOPRIM"/>
    <property type="match status" value="1"/>
</dbReference>
<evidence type="ECO:0000256" key="9">
    <source>
        <dbReference type="HAMAP-Rule" id="MF_00007"/>
    </source>
</evidence>
<keyword evidence="8 9" id="KW-0804">Transcription</keyword>
<dbReference type="Proteomes" id="UP000240322">
    <property type="component" value="Unassembled WGS sequence"/>
</dbReference>
<dbReference type="GO" id="GO:0008143">
    <property type="term" value="F:poly(A) binding"/>
    <property type="evidence" value="ECO:0007669"/>
    <property type="project" value="InterPro"/>
</dbReference>
<dbReference type="InterPro" id="IPR020607">
    <property type="entry name" value="Primase_DnaG_arc"/>
</dbReference>
<name>A0A2R6AS92_9ARCH</name>
<dbReference type="GO" id="GO:0000428">
    <property type="term" value="C:DNA-directed RNA polymerase complex"/>
    <property type="evidence" value="ECO:0007669"/>
    <property type="project" value="UniProtKB-KW"/>
</dbReference>
<keyword evidence="9" id="KW-0271">Exosome</keyword>
<evidence type="ECO:0000256" key="2">
    <source>
        <dbReference type="ARBA" id="ARBA00022515"/>
    </source>
</evidence>
<reference evidence="12 13" key="1">
    <citation type="submission" date="2017-04" db="EMBL/GenBank/DDBJ databases">
        <title>Novel microbial lineages endemic to geothermal iron-oxide mats fill important gaps in the evolutionary history of Archaea.</title>
        <authorList>
            <person name="Jay Z.J."/>
            <person name="Beam J.P."/>
            <person name="Dlakic M."/>
            <person name="Rusch D.B."/>
            <person name="Kozubal M.A."/>
            <person name="Inskeep W.P."/>
        </authorList>
    </citation>
    <scope>NUCLEOTIDE SEQUENCE [LARGE SCALE GENOMIC DNA]</scope>
    <source>
        <strain evidence="12">OSP_D</strain>
    </source>
</reference>
<dbReference type="GO" id="GO:0003899">
    <property type="term" value="F:DNA-directed RNA polymerase activity"/>
    <property type="evidence" value="ECO:0007669"/>
    <property type="project" value="UniProtKB-UniRule"/>
</dbReference>
<dbReference type="InterPro" id="IPR006171">
    <property type="entry name" value="TOPRIM_dom"/>
</dbReference>
<dbReference type="GO" id="GO:0005737">
    <property type="term" value="C:cytoplasm"/>
    <property type="evidence" value="ECO:0007669"/>
    <property type="project" value="TreeGrafter"/>
</dbReference>
<evidence type="ECO:0000313" key="13">
    <source>
        <dbReference type="Proteomes" id="UP000240322"/>
    </source>
</evidence>
<dbReference type="PANTHER" id="PTHR30313:SF2">
    <property type="entry name" value="DNA PRIMASE"/>
    <property type="match status" value="1"/>
</dbReference>
<evidence type="ECO:0000256" key="5">
    <source>
        <dbReference type="ARBA" id="ARBA00022705"/>
    </source>
</evidence>
<evidence type="ECO:0000259" key="11">
    <source>
        <dbReference type="PROSITE" id="PS50880"/>
    </source>
</evidence>
<comment type="caution">
    <text evidence="12">The sequence shown here is derived from an EMBL/GenBank/DDBJ whole genome shotgun (WGS) entry which is preliminary data.</text>
</comment>
<dbReference type="GO" id="GO:0000178">
    <property type="term" value="C:exosome (RNase complex)"/>
    <property type="evidence" value="ECO:0007669"/>
    <property type="project" value="UniProtKB-KW"/>
</dbReference>
<dbReference type="Pfam" id="PF13662">
    <property type="entry name" value="Toprim_4"/>
    <property type="match status" value="1"/>
</dbReference>
<keyword evidence="1 9" id="KW-0240">DNA-directed RNA polymerase</keyword>
<protein>
    <recommendedName>
        <fullName evidence="9">DNA primase DnaG</fullName>
        <ecNumber evidence="9">2.7.7.101</ecNumber>
    </recommendedName>
</protein>
<dbReference type="NCBIfam" id="NF003108">
    <property type="entry name" value="PRK04031.1-1"/>
    <property type="match status" value="1"/>
</dbReference>
<comment type="catalytic activity">
    <reaction evidence="9">
        <text>ssDNA + n NTP = ssDNA/pppN(pN)n-1 hybrid + (n-1) diphosphate.</text>
        <dbReference type="EC" id="2.7.7.101"/>
    </reaction>
</comment>
<keyword evidence="2 9" id="KW-0639">Primosome</keyword>
<feature type="domain" description="Toprim" evidence="11">
    <location>
        <begin position="174"/>
        <end position="250"/>
    </location>
</feature>
<evidence type="ECO:0000256" key="8">
    <source>
        <dbReference type="ARBA" id="ARBA00023163"/>
    </source>
</evidence>
<dbReference type="GO" id="GO:0046872">
    <property type="term" value="F:metal ion binding"/>
    <property type="evidence" value="ECO:0007669"/>
    <property type="project" value="UniProtKB-KW"/>
</dbReference>
<dbReference type="EMBL" id="NEXE01000100">
    <property type="protein sequence ID" value="PSN89249.1"/>
    <property type="molecule type" value="Genomic_DNA"/>
</dbReference>
<keyword evidence="7" id="KW-0460">Magnesium</keyword>
<dbReference type="InterPro" id="IPR050219">
    <property type="entry name" value="DnaG_primase"/>
</dbReference>
<evidence type="ECO:0000256" key="3">
    <source>
        <dbReference type="ARBA" id="ARBA00022679"/>
    </source>
</evidence>
<comment type="function">
    <text evidence="9">RNA polymerase that catalyzes the synthesis of short RNA molecules used as primers for DNA polymerase during DNA replication. Also part of the exosome, which is a complex involved in RNA degradation. Acts as a poly(A)-binding protein that enhances the interaction between heteropolymeric, adenine-rich transcripts and the exosome.</text>
</comment>
<keyword evidence="3 9" id="KW-0808">Transferase</keyword>
<dbReference type="HAMAP" id="MF_00007">
    <property type="entry name" value="DNA_primase_DnaG_arc"/>
    <property type="match status" value="1"/>
</dbReference>
<evidence type="ECO:0000256" key="4">
    <source>
        <dbReference type="ARBA" id="ARBA00022695"/>
    </source>
</evidence>